<dbReference type="PROSITE" id="PS50297">
    <property type="entry name" value="ANK_REP_REGION"/>
    <property type="match status" value="2"/>
</dbReference>
<feature type="repeat" description="ANK" evidence="3">
    <location>
        <begin position="412"/>
        <end position="444"/>
    </location>
</feature>
<keyword evidence="1" id="KW-0677">Repeat</keyword>
<protein>
    <submittedName>
        <fullName evidence="6">Uncharacterized protein</fullName>
    </submittedName>
</protein>
<dbReference type="Pfam" id="PF12796">
    <property type="entry name" value="Ank_2"/>
    <property type="match status" value="1"/>
</dbReference>
<evidence type="ECO:0000256" key="5">
    <source>
        <dbReference type="SAM" id="MobiDB-lite"/>
    </source>
</evidence>
<name>A0ABD3URH0_SINWO</name>
<organism evidence="6 7">
    <name type="scientific">Sinanodonta woodiana</name>
    <name type="common">Chinese pond mussel</name>
    <name type="synonym">Anodonta woodiana</name>
    <dbReference type="NCBI Taxonomy" id="1069815"/>
    <lineage>
        <taxon>Eukaryota</taxon>
        <taxon>Metazoa</taxon>
        <taxon>Spiralia</taxon>
        <taxon>Lophotrochozoa</taxon>
        <taxon>Mollusca</taxon>
        <taxon>Bivalvia</taxon>
        <taxon>Autobranchia</taxon>
        <taxon>Heteroconchia</taxon>
        <taxon>Palaeoheterodonta</taxon>
        <taxon>Unionida</taxon>
        <taxon>Unionoidea</taxon>
        <taxon>Unionidae</taxon>
        <taxon>Unioninae</taxon>
        <taxon>Sinanodonta</taxon>
    </lineage>
</organism>
<dbReference type="PANTHER" id="PTHR24198">
    <property type="entry name" value="ANKYRIN REPEAT AND PROTEIN KINASE DOMAIN-CONTAINING PROTEIN"/>
    <property type="match status" value="1"/>
</dbReference>
<dbReference type="InterPro" id="IPR036770">
    <property type="entry name" value="Ankyrin_rpt-contain_sf"/>
</dbReference>
<dbReference type="Pfam" id="PF00023">
    <property type="entry name" value="Ank"/>
    <property type="match status" value="1"/>
</dbReference>
<dbReference type="PANTHER" id="PTHR24198:SF165">
    <property type="entry name" value="ANKYRIN REPEAT-CONTAINING PROTEIN-RELATED"/>
    <property type="match status" value="1"/>
</dbReference>
<proteinExistence type="predicted"/>
<feature type="compositionally biased region" description="Basic and acidic residues" evidence="5">
    <location>
        <begin position="307"/>
        <end position="316"/>
    </location>
</feature>
<evidence type="ECO:0000256" key="4">
    <source>
        <dbReference type="SAM" id="Coils"/>
    </source>
</evidence>
<reference evidence="6 7" key="1">
    <citation type="submission" date="2024-11" db="EMBL/GenBank/DDBJ databases">
        <title>Chromosome-level genome assembly of the freshwater bivalve Anodonta woodiana.</title>
        <authorList>
            <person name="Chen X."/>
        </authorList>
    </citation>
    <scope>NUCLEOTIDE SEQUENCE [LARGE SCALE GENOMIC DNA]</scope>
    <source>
        <strain evidence="6">MN2024</strain>
        <tissue evidence="6">Gills</tissue>
    </source>
</reference>
<evidence type="ECO:0000256" key="1">
    <source>
        <dbReference type="ARBA" id="ARBA00022737"/>
    </source>
</evidence>
<dbReference type="Proteomes" id="UP001634394">
    <property type="component" value="Unassembled WGS sequence"/>
</dbReference>
<sequence length="489" mass="55036">MSTLHDNENNDQDSFDKAGMMPIHVIAISGRQDAVEILELMLQKGIDVNSRTRGDMDTILHLVVERCDVRHVFPLVLKIMEFNPDLKLRNRSLRTPYDIALAKEYYELASILDGSMTAMEANAFYKQSVGTVYGTKLIRAVLDSNEELITDFTKFGADANMLNEHGNGAIHYAITHCTISPLRTLPLLLNAGADTNLRDAEGDTALNLAIKSEKLHENGELPKIVDLLLDRGALSTYKDLDGNDALALAQNKGYNDIITLLKRDRTQHLQDKTREQEEISDSLRRKVQTPLYNTRTDEKPLTVEVRKEEDTPKLETEATEEVLEQPKHTRQIPRSDNPQEYLIQAVLEGTADDVQDALGDSNVKVKSYDENGLAILHHIINRDDGISDTDRQRIMELLIAAGADINAQTRKDKNTPLHLAASVNQVCSIEVLLKHKARYQLTNLIQYTPLKVAEYNEHDEARQMLEEHAKKEKQRMVEASRNSGACAIV</sequence>
<dbReference type="SUPFAM" id="SSF48403">
    <property type="entry name" value="Ankyrin repeat"/>
    <property type="match status" value="2"/>
</dbReference>
<keyword evidence="2 3" id="KW-0040">ANK repeat</keyword>
<dbReference type="EMBL" id="JBJQND010000015">
    <property type="protein sequence ID" value="KAL3852099.1"/>
    <property type="molecule type" value="Genomic_DNA"/>
</dbReference>
<feature type="region of interest" description="Disordered" evidence="5">
    <location>
        <begin position="307"/>
        <end position="334"/>
    </location>
</feature>
<dbReference type="Gene3D" id="1.25.40.20">
    <property type="entry name" value="Ankyrin repeat-containing domain"/>
    <property type="match status" value="3"/>
</dbReference>
<feature type="repeat" description="ANK" evidence="3">
    <location>
        <begin position="18"/>
        <end position="53"/>
    </location>
</feature>
<feature type="repeat" description="ANK" evidence="3">
    <location>
        <begin position="165"/>
        <end position="200"/>
    </location>
</feature>
<dbReference type="InterPro" id="IPR002110">
    <property type="entry name" value="Ankyrin_rpt"/>
</dbReference>
<keyword evidence="7" id="KW-1185">Reference proteome</keyword>
<evidence type="ECO:0000313" key="7">
    <source>
        <dbReference type="Proteomes" id="UP001634394"/>
    </source>
</evidence>
<dbReference type="PROSITE" id="PS50088">
    <property type="entry name" value="ANK_REPEAT"/>
    <property type="match status" value="4"/>
</dbReference>
<evidence type="ECO:0000256" key="2">
    <source>
        <dbReference type="ARBA" id="ARBA00023043"/>
    </source>
</evidence>
<evidence type="ECO:0000256" key="3">
    <source>
        <dbReference type="PROSITE-ProRule" id="PRU00023"/>
    </source>
</evidence>
<evidence type="ECO:0000313" key="6">
    <source>
        <dbReference type="EMBL" id="KAL3852099.1"/>
    </source>
</evidence>
<feature type="coiled-coil region" evidence="4">
    <location>
        <begin position="455"/>
        <end position="482"/>
    </location>
</feature>
<comment type="caution">
    <text evidence="6">The sequence shown here is derived from an EMBL/GenBank/DDBJ whole genome shotgun (WGS) entry which is preliminary data.</text>
</comment>
<gene>
    <name evidence="6" type="ORF">ACJMK2_015785</name>
</gene>
<feature type="repeat" description="ANK" evidence="3">
    <location>
        <begin position="201"/>
        <end position="240"/>
    </location>
</feature>
<keyword evidence="4" id="KW-0175">Coiled coil</keyword>
<dbReference type="AlphaFoldDB" id="A0ABD3URH0"/>
<accession>A0ABD3URH0</accession>
<dbReference type="SMART" id="SM00248">
    <property type="entry name" value="ANK"/>
    <property type="match status" value="6"/>
</dbReference>